<protein>
    <submittedName>
        <fullName evidence="1">Uncharacterized protein</fullName>
    </submittedName>
</protein>
<reference evidence="1" key="1">
    <citation type="submission" date="2023-01" db="EMBL/GenBank/DDBJ databases">
        <title>Human gut microbiome strain richness.</title>
        <authorList>
            <person name="Chen-Liaw A."/>
        </authorList>
    </citation>
    <scope>NUCLEOTIDE SEQUENCE</scope>
    <source>
        <strain evidence="1">2225st1_A6_2225SCRN_200828</strain>
    </source>
</reference>
<sequence length="176" mass="19989">MTIYIAGRQTGKTVFLIQQSARTGAVIVAPTCQMVGYIDRMARDLGLQIPPPITVADWIRGLVGQREDRDKTYLVDELQIVLNQLNVETATLDENYKEMVRMFGVKETCCTKCSHRDVCQYKEEYLAAQAAVDEVSVNLPSRGDKSIKSIRLRDISWIEPVELKCRYFHQSTGTVR</sequence>
<accession>A0AAW6C5N1</accession>
<evidence type="ECO:0000313" key="2">
    <source>
        <dbReference type="Proteomes" id="UP001211006"/>
    </source>
</evidence>
<proteinExistence type="predicted"/>
<dbReference type="Proteomes" id="UP001211006">
    <property type="component" value="Unassembled WGS sequence"/>
</dbReference>
<gene>
    <name evidence="1" type="ORF">PND83_22630</name>
</gene>
<organism evidence="1 2">
    <name type="scientific">Flavonifractor plautii</name>
    <name type="common">Fusobacterium plautii</name>
    <dbReference type="NCBI Taxonomy" id="292800"/>
    <lineage>
        <taxon>Bacteria</taxon>
        <taxon>Bacillati</taxon>
        <taxon>Bacillota</taxon>
        <taxon>Clostridia</taxon>
        <taxon>Eubacteriales</taxon>
        <taxon>Oscillospiraceae</taxon>
        <taxon>Flavonifractor</taxon>
    </lineage>
</organism>
<comment type="caution">
    <text evidence="1">The sequence shown here is derived from an EMBL/GenBank/DDBJ whole genome shotgun (WGS) entry which is preliminary data.</text>
</comment>
<dbReference type="AlphaFoldDB" id="A0AAW6C5N1"/>
<evidence type="ECO:0000313" key="1">
    <source>
        <dbReference type="EMBL" id="MDB7908783.1"/>
    </source>
</evidence>
<dbReference type="RefSeq" id="WP_009258500.1">
    <property type="nucleotide sequence ID" value="NZ_BAABZG010000001.1"/>
</dbReference>
<dbReference type="EMBL" id="JAQLWO010000044">
    <property type="protein sequence ID" value="MDB7908783.1"/>
    <property type="molecule type" value="Genomic_DNA"/>
</dbReference>
<name>A0AAW6C5N1_FLAPL</name>